<dbReference type="PROSITE" id="PS50127">
    <property type="entry name" value="UBC_2"/>
    <property type="match status" value="1"/>
</dbReference>
<dbReference type="SUPFAM" id="SSF54495">
    <property type="entry name" value="UBC-like"/>
    <property type="match status" value="1"/>
</dbReference>
<organism evidence="4">
    <name type="scientific">Anisakis simplex</name>
    <name type="common">Herring worm</name>
    <dbReference type="NCBI Taxonomy" id="6269"/>
    <lineage>
        <taxon>Eukaryota</taxon>
        <taxon>Metazoa</taxon>
        <taxon>Ecdysozoa</taxon>
        <taxon>Nematoda</taxon>
        <taxon>Chromadorea</taxon>
        <taxon>Rhabditida</taxon>
        <taxon>Spirurina</taxon>
        <taxon>Ascaridomorpha</taxon>
        <taxon>Ascaridoidea</taxon>
        <taxon>Anisakidae</taxon>
        <taxon>Anisakis</taxon>
        <taxon>Anisakis simplex complex</taxon>
    </lineage>
</organism>
<dbReference type="InterPro" id="IPR016135">
    <property type="entry name" value="UBQ-conjugating_enzyme/RWD"/>
</dbReference>
<reference evidence="2 3" key="2">
    <citation type="submission" date="2018-11" db="EMBL/GenBank/DDBJ databases">
        <authorList>
            <consortium name="Pathogen Informatics"/>
        </authorList>
    </citation>
    <scope>NUCLEOTIDE SEQUENCE [LARGE SCALE GENOMIC DNA]</scope>
</reference>
<evidence type="ECO:0000313" key="4">
    <source>
        <dbReference type="WBParaSite" id="ASIM_0002124901-mRNA-1"/>
    </source>
</evidence>
<dbReference type="PANTHER" id="PTHR24068">
    <property type="entry name" value="UBIQUITIN-CONJUGATING ENZYME E2"/>
    <property type="match status" value="1"/>
</dbReference>
<dbReference type="Pfam" id="PF00179">
    <property type="entry name" value="UQ_con"/>
    <property type="match status" value="1"/>
</dbReference>
<evidence type="ECO:0000313" key="2">
    <source>
        <dbReference type="EMBL" id="VDK78419.1"/>
    </source>
</evidence>
<evidence type="ECO:0000259" key="1">
    <source>
        <dbReference type="PROSITE" id="PS50127"/>
    </source>
</evidence>
<dbReference type="OrthoDB" id="9973183at2759"/>
<evidence type="ECO:0000313" key="3">
    <source>
        <dbReference type="Proteomes" id="UP000267096"/>
    </source>
</evidence>
<dbReference type="Proteomes" id="UP000267096">
    <property type="component" value="Unassembled WGS sequence"/>
</dbReference>
<dbReference type="InterPro" id="IPR000608">
    <property type="entry name" value="UBC"/>
</dbReference>
<feature type="domain" description="UBC core" evidence="1">
    <location>
        <begin position="1"/>
        <end position="171"/>
    </location>
</feature>
<proteinExistence type="predicted"/>
<dbReference type="WBParaSite" id="ASIM_0002124901-mRNA-1">
    <property type="protein sequence ID" value="ASIM_0002124901-mRNA-1"/>
    <property type="gene ID" value="ASIM_0002124901"/>
</dbReference>
<name>A0A0M3KJS3_ANISI</name>
<dbReference type="EMBL" id="UYRR01040136">
    <property type="protein sequence ID" value="VDK78419.1"/>
    <property type="molecule type" value="Genomic_DNA"/>
</dbReference>
<dbReference type="AlphaFoldDB" id="A0A0M3KJS3"/>
<gene>
    <name evidence="2" type="ORF">ASIM_LOCUS20618</name>
</gene>
<keyword evidence="3" id="KW-1185">Reference proteome</keyword>
<protein>
    <submittedName>
        <fullName evidence="4">Ubiquitin/ISG15-conjugating enzyme E2 L6 (inferred by orthology to a human protein)</fullName>
    </submittedName>
</protein>
<sequence length="177" mass="20435">ELADIQSSDSKAFCNIEFDENNLLHWTIVLVPDKEPYNKGAFKVSVDFPVEYPFKPPKITFLQVCLPIIAPDNWKPATKTEQGITMRLKFIVFHRVIPNTLDHTLDFAMFKLIENARGLMNKFFAVMNALLGLIVEPEPDHPLRADLAEEFTKDRKKFNKNAEDYTKKYGVKRPDGY</sequence>
<dbReference type="SMART" id="SM00212">
    <property type="entry name" value="UBCc"/>
    <property type="match status" value="1"/>
</dbReference>
<dbReference type="Gene3D" id="3.10.110.10">
    <property type="entry name" value="Ubiquitin Conjugating Enzyme"/>
    <property type="match status" value="1"/>
</dbReference>
<reference evidence="4" key="1">
    <citation type="submission" date="2017-02" db="UniProtKB">
        <authorList>
            <consortium name="WormBaseParasite"/>
        </authorList>
    </citation>
    <scope>IDENTIFICATION</scope>
</reference>
<accession>A0A0M3KJS3</accession>